<organism evidence="1 2">
    <name type="scientific">Saprolegnia parasitica (strain CBS 223.65)</name>
    <dbReference type="NCBI Taxonomy" id="695850"/>
    <lineage>
        <taxon>Eukaryota</taxon>
        <taxon>Sar</taxon>
        <taxon>Stramenopiles</taxon>
        <taxon>Oomycota</taxon>
        <taxon>Saprolegniomycetes</taxon>
        <taxon>Saprolegniales</taxon>
        <taxon>Saprolegniaceae</taxon>
        <taxon>Saprolegnia</taxon>
    </lineage>
</organism>
<dbReference type="RefSeq" id="XP_012211859.1">
    <property type="nucleotide sequence ID" value="XM_012356469.1"/>
</dbReference>
<evidence type="ECO:0000313" key="2">
    <source>
        <dbReference type="Proteomes" id="UP000030745"/>
    </source>
</evidence>
<reference evidence="1 2" key="1">
    <citation type="journal article" date="2013" name="PLoS Genet.">
        <title>Distinctive expansion of potential virulence genes in the genome of the oomycete fish pathogen Saprolegnia parasitica.</title>
        <authorList>
            <person name="Jiang R.H."/>
            <person name="de Bruijn I."/>
            <person name="Haas B.J."/>
            <person name="Belmonte R."/>
            <person name="Lobach L."/>
            <person name="Christie J."/>
            <person name="van den Ackerveken G."/>
            <person name="Bottin A."/>
            <person name="Bulone V."/>
            <person name="Diaz-Moreno S.M."/>
            <person name="Dumas B."/>
            <person name="Fan L."/>
            <person name="Gaulin E."/>
            <person name="Govers F."/>
            <person name="Grenville-Briggs L.J."/>
            <person name="Horner N.R."/>
            <person name="Levin J.Z."/>
            <person name="Mammella M."/>
            <person name="Meijer H.J."/>
            <person name="Morris P."/>
            <person name="Nusbaum C."/>
            <person name="Oome S."/>
            <person name="Phillips A.J."/>
            <person name="van Rooyen D."/>
            <person name="Rzeszutek E."/>
            <person name="Saraiva M."/>
            <person name="Secombes C.J."/>
            <person name="Seidl M.F."/>
            <person name="Snel B."/>
            <person name="Stassen J.H."/>
            <person name="Sykes S."/>
            <person name="Tripathy S."/>
            <person name="van den Berg H."/>
            <person name="Vega-Arreguin J.C."/>
            <person name="Wawra S."/>
            <person name="Young S.K."/>
            <person name="Zeng Q."/>
            <person name="Dieguez-Uribeondo J."/>
            <person name="Russ C."/>
            <person name="Tyler B.M."/>
            <person name="van West P."/>
        </authorList>
    </citation>
    <scope>NUCLEOTIDE SEQUENCE [LARGE SCALE GENOMIC DNA]</scope>
    <source>
        <strain evidence="1 2">CBS 223.65</strain>
    </source>
</reference>
<sequence>MSLFLDAVLRWVEGGNDFHVSYIRGQLQPLLPPGTDVSKLVDAVVAALRQDARLVGRKPSAAPSLGTLTPRANIMEPDTALA</sequence>
<dbReference type="GeneID" id="24138666"/>
<accession>A0A067BRY7</accession>
<dbReference type="KEGG" id="spar:SPRG_17104"/>
<proteinExistence type="predicted"/>
<name>A0A067BRY7_SAPPC</name>
<gene>
    <name evidence="1" type="ORF">SPRG_17104</name>
</gene>
<dbReference type="EMBL" id="KK583664">
    <property type="protein sequence ID" value="KDO17437.1"/>
    <property type="molecule type" value="Genomic_DNA"/>
</dbReference>
<protein>
    <submittedName>
        <fullName evidence="1">Uncharacterized protein</fullName>
    </submittedName>
</protein>
<dbReference type="VEuPathDB" id="FungiDB:SPRG_17104"/>
<dbReference type="Proteomes" id="UP000030745">
    <property type="component" value="Unassembled WGS sequence"/>
</dbReference>
<dbReference type="AlphaFoldDB" id="A0A067BRY7"/>
<keyword evidence="2" id="KW-1185">Reference proteome</keyword>
<evidence type="ECO:0000313" key="1">
    <source>
        <dbReference type="EMBL" id="KDO17437.1"/>
    </source>
</evidence>